<dbReference type="Gene3D" id="3.40.640.10">
    <property type="entry name" value="Type I PLP-dependent aspartate aminotransferase-like (Major domain)"/>
    <property type="match status" value="1"/>
</dbReference>
<proteinExistence type="inferred from homology"/>
<dbReference type="PANTHER" id="PTHR45688:SF13">
    <property type="entry name" value="ALANINE--GLYOXYLATE AMINOTRANSFERASE 2-LIKE"/>
    <property type="match status" value="1"/>
</dbReference>
<dbReference type="Proteomes" id="UP000630923">
    <property type="component" value="Unassembled WGS sequence"/>
</dbReference>
<dbReference type="InterPro" id="IPR002575">
    <property type="entry name" value="Aminoglycoside_PTrfase"/>
</dbReference>
<dbReference type="GO" id="GO:0008483">
    <property type="term" value="F:transaminase activity"/>
    <property type="evidence" value="ECO:0007669"/>
    <property type="project" value="InterPro"/>
</dbReference>
<evidence type="ECO:0000256" key="2">
    <source>
        <dbReference type="ARBA" id="ARBA00022898"/>
    </source>
</evidence>
<dbReference type="SUPFAM" id="SSF53383">
    <property type="entry name" value="PLP-dependent transferases"/>
    <property type="match status" value="1"/>
</dbReference>
<comment type="caution">
    <text evidence="5">The sequence shown here is derived from an EMBL/GenBank/DDBJ whole genome shotgun (WGS) entry which is preliminary data.</text>
</comment>
<evidence type="ECO:0000259" key="4">
    <source>
        <dbReference type="Pfam" id="PF01636"/>
    </source>
</evidence>
<gene>
    <name evidence="5" type="ORF">GCM10017044_15120</name>
</gene>
<dbReference type="SUPFAM" id="SSF56112">
    <property type="entry name" value="Protein kinase-like (PK-like)"/>
    <property type="match status" value="1"/>
</dbReference>
<dbReference type="Gene3D" id="2.70.70.10">
    <property type="entry name" value="Glucose Permease (Domain IIA)"/>
    <property type="match status" value="1"/>
</dbReference>
<comment type="similarity">
    <text evidence="1">Belongs to the class-III pyridoxal-phosphate-dependent aminotransferase family.</text>
</comment>
<dbReference type="CDD" id="cd12797">
    <property type="entry name" value="M23_peptidase"/>
    <property type="match status" value="1"/>
</dbReference>
<evidence type="ECO:0000259" key="3">
    <source>
        <dbReference type="Pfam" id="PF01551"/>
    </source>
</evidence>
<dbReference type="GO" id="GO:0030170">
    <property type="term" value="F:pyridoxal phosphate binding"/>
    <property type="evidence" value="ECO:0007669"/>
    <property type="project" value="InterPro"/>
</dbReference>
<dbReference type="InterPro" id="IPR011055">
    <property type="entry name" value="Dup_hybrid_motif"/>
</dbReference>
<dbReference type="InterPro" id="IPR015421">
    <property type="entry name" value="PyrdxlP-dep_Trfase_major"/>
</dbReference>
<dbReference type="SUPFAM" id="SSF51261">
    <property type="entry name" value="Duplicated hybrid motif"/>
    <property type="match status" value="1"/>
</dbReference>
<dbReference type="InterPro" id="IPR005814">
    <property type="entry name" value="Aminotrans_3"/>
</dbReference>
<dbReference type="Gene3D" id="3.90.1150.10">
    <property type="entry name" value="Aspartate Aminotransferase, domain 1"/>
    <property type="match status" value="1"/>
</dbReference>
<feature type="domain" description="Aminoglycoside phosphotransferase" evidence="4">
    <location>
        <begin position="40"/>
        <end position="258"/>
    </location>
</feature>
<evidence type="ECO:0000313" key="6">
    <source>
        <dbReference type="Proteomes" id="UP000630923"/>
    </source>
</evidence>
<dbReference type="InterPro" id="IPR015424">
    <property type="entry name" value="PyrdxlP-dep_Trfase"/>
</dbReference>
<keyword evidence="2" id="KW-0663">Pyridoxal phosphate</keyword>
<dbReference type="Pfam" id="PF01636">
    <property type="entry name" value="APH"/>
    <property type="match status" value="1"/>
</dbReference>
<dbReference type="Gene3D" id="3.90.1200.10">
    <property type="match status" value="1"/>
</dbReference>
<reference evidence="5" key="1">
    <citation type="journal article" date="2014" name="Int. J. Syst. Evol. Microbiol.">
        <title>Complete genome sequence of Corynebacterium casei LMG S-19264T (=DSM 44701T), isolated from a smear-ripened cheese.</title>
        <authorList>
            <consortium name="US DOE Joint Genome Institute (JGI-PGF)"/>
            <person name="Walter F."/>
            <person name="Albersmeier A."/>
            <person name="Kalinowski J."/>
            <person name="Ruckert C."/>
        </authorList>
    </citation>
    <scope>NUCLEOTIDE SEQUENCE</scope>
    <source>
        <strain evidence="5">KCTC 42590</strain>
    </source>
</reference>
<dbReference type="CDD" id="cd00610">
    <property type="entry name" value="OAT_like"/>
    <property type="match status" value="1"/>
</dbReference>
<accession>A0A919E7T6</accession>
<dbReference type="Pfam" id="PF00202">
    <property type="entry name" value="Aminotran_3"/>
    <property type="match status" value="1"/>
</dbReference>
<feature type="domain" description="M23ase beta-sheet core" evidence="3">
    <location>
        <begin position="443"/>
        <end position="546"/>
    </location>
</feature>
<dbReference type="PANTHER" id="PTHR45688">
    <property type="match status" value="1"/>
</dbReference>
<dbReference type="InterPro" id="IPR016047">
    <property type="entry name" value="M23ase_b-sheet_dom"/>
</dbReference>
<sequence length="1005" mass="108257">MGNNVSEFATPVPAFSDAEIQKLVREIYGIDAAASALVGDRDQNVALKSSTGEKYVLKIANAAEDVSILALQAELADHLAAVDPSLGIAQAVKSLSGASIPQITAKDTDGTHAVRLLPFVEGQLLAHTPRTLSQVRAIGAYLGRLTRALQSFGSPVAHRPDFMWSLDNATGVESFAGDILDPADRALVEREFFRYKLRCKPHLQGLRKSVLYQDANDHNIIMQADDPDSVAAVIDFGDVAYGSTVNDLAIALAYLLLDADDIYATARALISGYVGVCPLQPKELEILFDLAAMRLVMSVCISSNRAKDFPDNDYLTISQAPALACLRRLDSLNREFLSCFARHVGGCEIFDGQRNVLASIRSAGKSARSLLGIDIQSAAKSLVSMREGARGAEYIEDQSQYTSWLTECMAREGSEIALGTYLEDRTCYQMDQFQSEAGESRSVHLGVDVFAPAGMSVHTPLDATVVSVTNNDAALDYGPTIILAHNGIPGEGTKQPFYTLYGHLSLTCLKTLKPGQKLAAGDKIAEIGDISVNGGWAPHLHFQVMTSLLGEEGNFFGACEPSVVDVWQQITPDPNFIMGLAPESFKYDPLGPDQLLEERSQLMGPSLSVSYDKPLKIVRGKGAYLYDHTGRQYLDCVNNICHVGHANPRVVTAMAKQAAILNTNTRYLHETILTYSDRLLATLPDNLEVIYFVCSGSEANELALRMARNATGREDIITLDWGYHGNTAGLIDISPYKFNRKGGTGRKDHVHIAKLPEAQAAEPIDHYLESVQQGILASIDRCGDGPAAMIAESISGCGGQVVLPDGYLKSAFEMVQRAGGVAIADEVQVGFGRTGKGMWSFVEQGARPDIVTMGKPMGNGHPVAAVATTRRIADAFANGMEYFNSFGGNPVSMATASAVLSEIEDKQLIAHADAVGSYLMDEIRKMSAEYPAIMDVRGRGLFIGVECTGTLGGDIVSFARDRAILLSTDGPHNTVIKIKPPMVFSYADADTLMAVLKDGFAHLSP</sequence>
<dbReference type="Pfam" id="PF01551">
    <property type="entry name" value="Peptidase_M23"/>
    <property type="match status" value="1"/>
</dbReference>
<dbReference type="InterPro" id="IPR011009">
    <property type="entry name" value="Kinase-like_dom_sf"/>
</dbReference>
<dbReference type="AlphaFoldDB" id="A0A919E7T6"/>
<organism evidence="5 6">
    <name type="scientific">Kordiimonas sediminis</name>
    <dbReference type="NCBI Taxonomy" id="1735581"/>
    <lineage>
        <taxon>Bacteria</taxon>
        <taxon>Pseudomonadati</taxon>
        <taxon>Pseudomonadota</taxon>
        <taxon>Alphaproteobacteria</taxon>
        <taxon>Kordiimonadales</taxon>
        <taxon>Kordiimonadaceae</taxon>
        <taxon>Kordiimonas</taxon>
    </lineage>
</organism>
<protein>
    <recommendedName>
        <fullName evidence="7">Aminotransferase class III-fold pyridoxal phosphate-dependent enzyme</fullName>
    </recommendedName>
</protein>
<name>A0A919E7T6_9PROT</name>
<evidence type="ECO:0000256" key="1">
    <source>
        <dbReference type="ARBA" id="ARBA00008954"/>
    </source>
</evidence>
<keyword evidence="6" id="KW-1185">Reference proteome</keyword>
<dbReference type="EMBL" id="BNCI01000001">
    <property type="protein sequence ID" value="GHF21154.1"/>
    <property type="molecule type" value="Genomic_DNA"/>
</dbReference>
<evidence type="ECO:0000313" key="5">
    <source>
        <dbReference type="EMBL" id="GHF21154.1"/>
    </source>
</evidence>
<dbReference type="InterPro" id="IPR015422">
    <property type="entry name" value="PyrdxlP-dep_Trfase_small"/>
</dbReference>
<evidence type="ECO:0008006" key="7">
    <source>
        <dbReference type="Google" id="ProtNLM"/>
    </source>
</evidence>
<reference evidence="5" key="2">
    <citation type="submission" date="2020-09" db="EMBL/GenBank/DDBJ databases">
        <authorList>
            <person name="Sun Q."/>
            <person name="Kim S."/>
        </authorList>
    </citation>
    <scope>NUCLEOTIDE SEQUENCE</scope>
    <source>
        <strain evidence="5">KCTC 42590</strain>
    </source>
</reference>